<dbReference type="InterPro" id="IPR008621">
    <property type="entry name" value="Cbb3-typ_cyt_oxidase_comp"/>
</dbReference>
<dbReference type="CDD" id="cd01324">
    <property type="entry name" value="cbb3_Oxidase_CcoQ"/>
    <property type="match status" value="1"/>
</dbReference>
<dbReference type="KEGG" id="plal:FXN65_18740"/>
<dbReference type="EMBL" id="CP043311">
    <property type="protein sequence ID" value="QEY63989.1"/>
    <property type="molecule type" value="Genomic_DNA"/>
</dbReference>
<dbReference type="RefSeq" id="WP_151135190.1">
    <property type="nucleotide sequence ID" value="NZ_CP043311.1"/>
</dbReference>
<keyword evidence="1" id="KW-1133">Transmembrane helix</keyword>
<evidence type="ECO:0000313" key="3">
    <source>
        <dbReference type="Proteomes" id="UP000327179"/>
    </source>
</evidence>
<dbReference type="AlphaFoldDB" id="A0A5J6QTE0"/>
<sequence>MDIGTLRGLGTLLVLIATLGVICWAYSGKRKADFDEAANLPFADDDRNKSRSNRA</sequence>
<dbReference type="Pfam" id="PF05545">
    <property type="entry name" value="FixQ"/>
    <property type="match status" value="1"/>
</dbReference>
<feature type="transmembrane region" description="Helical" evidence="1">
    <location>
        <begin position="6"/>
        <end position="26"/>
    </location>
</feature>
<gene>
    <name evidence="2" type="ORF">FXN65_18740</name>
</gene>
<organism evidence="2 3">
    <name type="scientific">Metapseudomonas lalkuanensis</name>
    <dbReference type="NCBI Taxonomy" id="2604832"/>
    <lineage>
        <taxon>Bacteria</taxon>
        <taxon>Pseudomonadati</taxon>
        <taxon>Pseudomonadota</taxon>
        <taxon>Gammaproteobacteria</taxon>
        <taxon>Pseudomonadales</taxon>
        <taxon>Pseudomonadaceae</taxon>
        <taxon>Metapseudomonas</taxon>
    </lineage>
</organism>
<keyword evidence="1" id="KW-0472">Membrane</keyword>
<name>A0A5J6QTE0_9GAMM</name>
<evidence type="ECO:0000256" key="1">
    <source>
        <dbReference type="SAM" id="Phobius"/>
    </source>
</evidence>
<reference evidence="2 3" key="1">
    <citation type="submission" date="2019-08" db="EMBL/GenBank/DDBJ databases">
        <title>Whole-genome Sequencing of e-waste polymer degrading bacterium Pseudomonas sp. strain PE08.</title>
        <authorList>
            <person name="Kirdat K."/>
            <person name="Debbarma P."/>
            <person name="Narawade N."/>
            <person name="Suyal D."/>
            <person name="Thorat V."/>
            <person name="Shouche Y."/>
            <person name="Goel R."/>
            <person name="Yadav A."/>
        </authorList>
    </citation>
    <scope>NUCLEOTIDE SEQUENCE [LARGE SCALE GENOMIC DNA]</scope>
    <source>
        <strain evidence="2 3">PE08</strain>
    </source>
</reference>
<evidence type="ECO:0000313" key="2">
    <source>
        <dbReference type="EMBL" id="QEY63989.1"/>
    </source>
</evidence>
<dbReference type="Proteomes" id="UP000327179">
    <property type="component" value="Chromosome"/>
</dbReference>
<accession>A0A5J6QTE0</accession>
<proteinExistence type="predicted"/>
<keyword evidence="3" id="KW-1185">Reference proteome</keyword>
<protein>
    <submittedName>
        <fullName evidence="2">Cbb3-type cytochrome c oxidase subunit 3</fullName>
    </submittedName>
</protein>
<keyword evidence="1" id="KW-0812">Transmembrane</keyword>